<feature type="chain" id="PRO_5020975415" description="F5/8 type C domain-containing protein" evidence="1">
    <location>
        <begin position="27"/>
        <end position="723"/>
    </location>
</feature>
<comment type="caution">
    <text evidence="4">The sequence shown here is derived from an EMBL/GenBank/DDBJ whole genome shotgun (WGS) entry which is preliminary data.</text>
</comment>
<organism evidence="4 5">
    <name type="scientific">Jiangella asiatica</name>
    <dbReference type="NCBI Taxonomy" id="2530372"/>
    <lineage>
        <taxon>Bacteria</taxon>
        <taxon>Bacillati</taxon>
        <taxon>Actinomycetota</taxon>
        <taxon>Actinomycetes</taxon>
        <taxon>Jiangellales</taxon>
        <taxon>Jiangellaceae</taxon>
        <taxon>Jiangella</taxon>
    </lineage>
</organism>
<dbReference type="Gene3D" id="2.60.120.260">
    <property type="entry name" value="Galactose-binding domain-like"/>
    <property type="match status" value="1"/>
</dbReference>
<dbReference type="InterPro" id="IPR018905">
    <property type="entry name" value="A-galactase_NEW3"/>
</dbReference>
<dbReference type="InterPro" id="IPR008153">
    <property type="entry name" value="GAE_dom"/>
</dbReference>
<keyword evidence="1" id="KW-0732">Signal</keyword>
<dbReference type="SUPFAM" id="SSF49785">
    <property type="entry name" value="Galactose-binding domain-like"/>
    <property type="match status" value="1"/>
</dbReference>
<evidence type="ECO:0000313" key="4">
    <source>
        <dbReference type="EMBL" id="TDE15060.1"/>
    </source>
</evidence>
<dbReference type="Pfam" id="PF10633">
    <property type="entry name" value="NPCBM_assoc"/>
    <property type="match status" value="1"/>
</dbReference>
<dbReference type="PROSITE" id="PS50022">
    <property type="entry name" value="FA58C_3"/>
    <property type="match status" value="1"/>
</dbReference>
<accession>A0A4R5DS34</accession>
<dbReference type="InParanoid" id="A0A4R5DS34"/>
<dbReference type="RefSeq" id="WP_131890888.1">
    <property type="nucleotide sequence ID" value="NZ_SMKZ01000002.1"/>
</dbReference>
<dbReference type="OrthoDB" id="1099523at2"/>
<evidence type="ECO:0000259" key="3">
    <source>
        <dbReference type="PROSITE" id="PS50180"/>
    </source>
</evidence>
<dbReference type="Proteomes" id="UP000294739">
    <property type="component" value="Unassembled WGS sequence"/>
</dbReference>
<evidence type="ECO:0000259" key="2">
    <source>
        <dbReference type="PROSITE" id="PS50022"/>
    </source>
</evidence>
<sequence length="723" mass="77297">MSAVRRRLAGLAATAAVVLTLTAAPAQSTEENDSGAAAAVVPIDWDRFTAGLPDDDQAERTRAILLNANEYALRTWFPAKFGSQTGPYLDLGGVGEGSIRPPGSEALALATSVATGAYDAAATGVPEPRAREVAILLTTSIAYRHETNSAGGWGTAWQSALWAFNAAFAGWLLWDDLTLADQERVARMVQAEADVFLDYTVPYYQRPDGTVVTPGDSKAEENAWNAAFLNLAVSMMPEHPNVAVWQDKAIELMISAYSRPTDLHDDTVVNGKELREWLNGSNIFEDGTLVNHSRIHPDYFTSIANSVGAPLAYGLAGRATPRAALHNAGVVYHALADHEFAAPPYAEPGGTIYMRDAEGAATADIYYPQGNDWGTSRQLHFLLLDTLAAVFGFDTGTAVPAADWAAAHAGRALAMQARFDDGRTYGAPSEDTYSGREEWVALLAGRTYLTNWLDHNAPIQFTDQAFPVRPGDHLGATLTVDAAASYPRGVPTPLTATVTSRSEVPLHRLEFQLVLPDGWQAVRQSGADGLLRPGAMSTTTWLVTAPDDGGDTAELRAGVSYRGFGVQRELERTAFVAVPPGVNVALGKPVTVSSVLRATAGGDKAVDGGFADASRWISAEGDPAPWLVVDLTAPTRIGEIHLYSGYVTTNHDPTTTLKDFTVEARTDAGWREVARFTGNVAHRVVVDDVGLSADQVRLSITDPSGSTIDVARVFEVEVYEEAS</sequence>
<gene>
    <name evidence="4" type="ORF">E1269_02850</name>
</gene>
<evidence type="ECO:0008006" key="6">
    <source>
        <dbReference type="Google" id="ProtNLM"/>
    </source>
</evidence>
<dbReference type="EMBL" id="SMKZ01000002">
    <property type="protein sequence ID" value="TDE15060.1"/>
    <property type="molecule type" value="Genomic_DNA"/>
</dbReference>
<keyword evidence="5" id="KW-1185">Reference proteome</keyword>
<dbReference type="AlphaFoldDB" id="A0A4R5DS34"/>
<reference evidence="4 5" key="1">
    <citation type="submission" date="2019-03" db="EMBL/GenBank/DDBJ databases">
        <title>Draft genome sequences of novel Actinobacteria.</title>
        <authorList>
            <person name="Sahin N."/>
            <person name="Ay H."/>
            <person name="Saygin H."/>
        </authorList>
    </citation>
    <scope>NUCLEOTIDE SEQUENCE [LARGE SCALE GENOMIC DNA]</scope>
    <source>
        <strain evidence="4 5">5K138</strain>
    </source>
</reference>
<dbReference type="PROSITE" id="PS50180">
    <property type="entry name" value="GAE"/>
    <property type="match status" value="1"/>
</dbReference>
<dbReference type="InterPro" id="IPR000421">
    <property type="entry name" value="FA58C"/>
</dbReference>
<dbReference type="Pfam" id="PF00754">
    <property type="entry name" value="F5_F8_type_C"/>
    <property type="match status" value="1"/>
</dbReference>
<evidence type="ECO:0000256" key="1">
    <source>
        <dbReference type="SAM" id="SignalP"/>
    </source>
</evidence>
<proteinExistence type="predicted"/>
<evidence type="ECO:0000313" key="5">
    <source>
        <dbReference type="Proteomes" id="UP000294739"/>
    </source>
</evidence>
<dbReference type="InterPro" id="IPR008979">
    <property type="entry name" value="Galactose-bd-like_sf"/>
</dbReference>
<name>A0A4R5DS34_9ACTN</name>
<feature type="domain" description="GAE" evidence="3">
    <location>
        <begin position="463"/>
        <end position="579"/>
    </location>
</feature>
<protein>
    <recommendedName>
        <fullName evidence="6">F5/8 type C domain-containing protein</fullName>
    </recommendedName>
</protein>
<feature type="domain" description="F5/8 type C" evidence="2">
    <location>
        <begin position="577"/>
        <end position="721"/>
    </location>
</feature>
<feature type="signal peptide" evidence="1">
    <location>
        <begin position="1"/>
        <end position="26"/>
    </location>
</feature>